<protein>
    <submittedName>
        <fullName evidence="2">Uncharacterized protein</fullName>
    </submittedName>
</protein>
<feature type="region of interest" description="Disordered" evidence="1">
    <location>
        <begin position="87"/>
        <end position="107"/>
    </location>
</feature>
<evidence type="ECO:0000313" key="3">
    <source>
        <dbReference type="Proteomes" id="UP001346149"/>
    </source>
</evidence>
<organism evidence="2 3">
    <name type="scientific">Trapa natans</name>
    <name type="common">Water chestnut</name>
    <dbReference type="NCBI Taxonomy" id="22666"/>
    <lineage>
        <taxon>Eukaryota</taxon>
        <taxon>Viridiplantae</taxon>
        <taxon>Streptophyta</taxon>
        <taxon>Embryophyta</taxon>
        <taxon>Tracheophyta</taxon>
        <taxon>Spermatophyta</taxon>
        <taxon>Magnoliopsida</taxon>
        <taxon>eudicotyledons</taxon>
        <taxon>Gunneridae</taxon>
        <taxon>Pentapetalae</taxon>
        <taxon>rosids</taxon>
        <taxon>malvids</taxon>
        <taxon>Myrtales</taxon>
        <taxon>Lythraceae</taxon>
        <taxon>Trapa</taxon>
    </lineage>
</organism>
<evidence type="ECO:0000256" key="1">
    <source>
        <dbReference type="SAM" id="MobiDB-lite"/>
    </source>
</evidence>
<dbReference type="Proteomes" id="UP001346149">
    <property type="component" value="Unassembled WGS sequence"/>
</dbReference>
<dbReference type="EMBL" id="JAXQNO010000006">
    <property type="protein sequence ID" value="KAK4795537.1"/>
    <property type="molecule type" value="Genomic_DNA"/>
</dbReference>
<dbReference type="AlphaFoldDB" id="A0AAN7LZX1"/>
<gene>
    <name evidence="2" type="ORF">SAY86_027863</name>
</gene>
<evidence type="ECO:0000313" key="2">
    <source>
        <dbReference type="EMBL" id="KAK4795537.1"/>
    </source>
</evidence>
<accession>A0AAN7LZX1</accession>
<name>A0AAN7LZX1_TRANT</name>
<comment type="caution">
    <text evidence="2">The sequence shown here is derived from an EMBL/GenBank/DDBJ whole genome shotgun (WGS) entry which is preliminary data.</text>
</comment>
<sequence>MERFPGKSYGKLKSPNIALTTALDISGTDGWVTLTIELEISGPTGPYGQHPMPDKKYHYARWNARGASPGDITGGQKLTPRPRANIAAAWPQSPTPHYCSRAPHVHP</sequence>
<proteinExistence type="predicted"/>
<reference evidence="2 3" key="1">
    <citation type="journal article" date="2023" name="Hortic Res">
        <title>Pangenome of water caltrop reveals structural variations and asymmetric subgenome divergence after allopolyploidization.</title>
        <authorList>
            <person name="Zhang X."/>
            <person name="Chen Y."/>
            <person name="Wang L."/>
            <person name="Yuan Y."/>
            <person name="Fang M."/>
            <person name="Shi L."/>
            <person name="Lu R."/>
            <person name="Comes H.P."/>
            <person name="Ma Y."/>
            <person name="Chen Y."/>
            <person name="Huang G."/>
            <person name="Zhou Y."/>
            <person name="Zheng Z."/>
            <person name="Qiu Y."/>
        </authorList>
    </citation>
    <scope>NUCLEOTIDE SEQUENCE [LARGE SCALE GENOMIC DNA]</scope>
    <source>
        <strain evidence="2">F231</strain>
    </source>
</reference>
<keyword evidence="3" id="KW-1185">Reference proteome</keyword>